<evidence type="ECO:0000313" key="1">
    <source>
        <dbReference type="EMBL" id="QDH70297.1"/>
    </source>
</evidence>
<dbReference type="AlphaFoldDB" id="A0A514BSE7"/>
<evidence type="ECO:0000313" key="2">
    <source>
        <dbReference type="Proteomes" id="UP000317199"/>
    </source>
</evidence>
<protein>
    <submittedName>
        <fullName evidence="1">Uncharacterized protein</fullName>
    </submittedName>
</protein>
<accession>A0A514BSE7</accession>
<organism evidence="1 2">
    <name type="scientific">Marilutibacter alkalisoli</name>
    <dbReference type="NCBI Taxonomy" id="2591633"/>
    <lineage>
        <taxon>Bacteria</taxon>
        <taxon>Pseudomonadati</taxon>
        <taxon>Pseudomonadota</taxon>
        <taxon>Gammaproteobacteria</taxon>
        <taxon>Lysobacterales</taxon>
        <taxon>Lysobacteraceae</taxon>
        <taxon>Marilutibacter</taxon>
    </lineage>
</organism>
<sequence>MSHQTAMFRFTLGSDQSIGPSDLKRLWSRACGTPNVSVGRSQGLYPADRPTYSLYAPQHLENLPEVEQRLRRMLEESNLRASLIPAYHK</sequence>
<keyword evidence="2" id="KW-1185">Reference proteome</keyword>
<dbReference type="Proteomes" id="UP000317199">
    <property type="component" value="Chromosome"/>
</dbReference>
<gene>
    <name evidence="1" type="ORF">FKV23_09505</name>
</gene>
<name>A0A514BSE7_9GAMM</name>
<dbReference type="KEGG" id="lyj:FKV23_09505"/>
<dbReference type="OrthoDB" id="5986167at2"/>
<dbReference type="RefSeq" id="WP_141623632.1">
    <property type="nucleotide sequence ID" value="NZ_CP041242.1"/>
</dbReference>
<proteinExistence type="predicted"/>
<reference evidence="1 2" key="1">
    <citation type="submission" date="2019-06" db="EMBL/GenBank/DDBJ databases">
        <title>Lysobacter alkalisoli sp. nov. isolated from saline-alkali soil.</title>
        <authorList>
            <person name="Sun J.-Q."/>
            <person name="Xu L."/>
        </authorList>
    </citation>
    <scope>NUCLEOTIDE SEQUENCE [LARGE SCALE GENOMIC DNA]</scope>
    <source>
        <strain evidence="1 2">SJ-36</strain>
    </source>
</reference>
<dbReference type="EMBL" id="CP041242">
    <property type="protein sequence ID" value="QDH70297.1"/>
    <property type="molecule type" value="Genomic_DNA"/>
</dbReference>